<keyword evidence="1" id="KW-1133">Transmembrane helix</keyword>
<evidence type="ECO:0000313" key="3">
    <source>
        <dbReference type="Proteomes" id="UP000479938"/>
    </source>
</evidence>
<accession>A0A6J4GWT6</accession>
<organism evidence="2 3">
    <name type="scientific">Flavobacterium bizetiae</name>
    <dbReference type="NCBI Taxonomy" id="2704140"/>
    <lineage>
        <taxon>Bacteria</taxon>
        <taxon>Pseudomonadati</taxon>
        <taxon>Bacteroidota</taxon>
        <taxon>Flavobacteriia</taxon>
        <taxon>Flavobacteriales</taxon>
        <taxon>Flavobacteriaceae</taxon>
        <taxon>Flavobacterium</taxon>
    </lineage>
</organism>
<feature type="transmembrane region" description="Helical" evidence="1">
    <location>
        <begin position="41"/>
        <end position="63"/>
    </location>
</feature>
<evidence type="ECO:0000313" key="2">
    <source>
        <dbReference type="EMBL" id="CAA9203749.1"/>
    </source>
</evidence>
<dbReference type="AlphaFoldDB" id="A0A6J4GWT6"/>
<name>A0A6J4GWT6_9FLAO</name>
<keyword evidence="1" id="KW-0472">Membrane</keyword>
<evidence type="ECO:0000256" key="1">
    <source>
        <dbReference type="SAM" id="Phobius"/>
    </source>
</evidence>
<reference evidence="2 3" key="1">
    <citation type="submission" date="2020-02" db="EMBL/GenBank/DDBJ databases">
        <authorList>
            <person name="Criscuolo A."/>
        </authorList>
    </citation>
    <scope>NUCLEOTIDE SEQUENCE [LARGE SCALE GENOMIC DNA]</scope>
    <source>
        <strain evidence="2">CIP105534</strain>
    </source>
</reference>
<keyword evidence="1" id="KW-0812">Transmembrane</keyword>
<sequence length="96" mass="11229">MIFCRHELCHFKIKNAFNFFLSALNYAFSLTIKTVRIDNQIVYFVIAKIIIVALFKDVLILFLEKCADFKNFNNSISKKNAQSQDICVFFQLNIIP</sequence>
<dbReference type="EMBL" id="CADCSU010000235">
    <property type="protein sequence ID" value="CAA9203749.1"/>
    <property type="molecule type" value="Genomic_DNA"/>
</dbReference>
<gene>
    <name evidence="2" type="ORF">FLA105534_04931</name>
</gene>
<keyword evidence="3" id="KW-1185">Reference proteome</keyword>
<dbReference type="Proteomes" id="UP000479938">
    <property type="component" value="Unassembled WGS sequence"/>
</dbReference>
<protein>
    <submittedName>
        <fullName evidence="2">Uncharacterized protein</fullName>
    </submittedName>
</protein>
<proteinExistence type="predicted"/>